<organism evidence="2 3">
    <name type="scientific">Diversispora eburnea</name>
    <dbReference type="NCBI Taxonomy" id="1213867"/>
    <lineage>
        <taxon>Eukaryota</taxon>
        <taxon>Fungi</taxon>
        <taxon>Fungi incertae sedis</taxon>
        <taxon>Mucoromycota</taxon>
        <taxon>Glomeromycotina</taxon>
        <taxon>Glomeromycetes</taxon>
        <taxon>Diversisporales</taxon>
        <taxon>Diversisporaceae</taxon>
        <taxon>Diversispora</taxon>
    </lineage>
</organism>
<dbReference type="GO" id="GO:0007165">
    <property type="term" value="P:signal transduction"/>
    <property type="evidence" value="ECO:0007669"/>
    <property type="project" value="TreeGrafter"/>
</dbReference>
<proteinExistence type="predicted"/>
<dbReference type="InterPro" id="IPR000719">
    <property type="entry name" value="Prot_kinase_dom"/>
</dbReference>
<dbReference type="InterPro" id="IPR050167">
    <property type="entry name" value="Ser_Thr_protein_kinase"/>
</dbReference>
<name>A0A9N8ZXH6_9GLOM</name>
<dbReference type="Gene3D" id="1.10.510.10">
    <property type="entry name" value="Transferase(Phosphotransferase) domain 1"/>
    <property type="match status" value="2"/>
</dbReference>
<sequence>MKKEDEAKSFNGDILPSATYAKDGDLRAYLQTNFKRLDWIMKINMAKDIISGLSCIHEENIVHKDLVTFEEHLVHEGRLLITDLGLFQSSDANSNSTAAPDIYSLGMLFWELSSGRPPFNNIPSFEIYKKVISGEREKLNNETPKDYINIYLKYLDPMLLRRLGKCSKTKASDIYSIVILLWKISSEKIQYESKFQNELDLINYISRGNREDPIIGTPQDYINIYQDCWNQDQNQCPNIGEVIRDFEYVDFENNFVELIE</sequence>
<evidence type="ECO:0000313" key="3">
    <source>
        <dbReference type="Proteomes" id="UP000789706"/>
    </source>
</evidence>
<feature type="domain" description="Protein kinase" evidence="1">
    <location>
        <begin position="1"/>
        <end position="249"/>
    </location>
</feature>
<dbReference type="GO" id="GO:0005737">
    <property type="term" value="C:cytoplasm"/>
    <property type="evidence" value="ECO:0007669"/>
    <property type="project" value="TreeGrafter"/>
</dbReference>
<keyword evidence="3" id="KW-1185">Reference proteome</keyword>
<dbReference type="Proteomes" id="UP000789706">
    <property type="component" value="Unassembled WGS sequence"/>
</dbReference>
<evidence type="ECO:0000259" key="1">
    <source>
        <dbReference type="PROSITE" id="PS50011"/>
    </source>
</evidence>
<dbReference type="PROSITE" id="PS50011">
    <property type="entry name" value="PROTEIN_KINASE_DOM"/>
    <property type="match status" value="1"/>
</dbReference>
<comment type="caution">
    <text evidence="2">The sequence shown here is derived from an EMBL/GenBank/DDBJ whole genome shotgun (WGS) entry which is preliminary data.</text>
</comment>
<dbReference type="Pfam" id="PF07714">
    <property type="entry name" value="PK_Tyr_Ser-Thr"/>
    <property type="match status" value="2"/>
</dbReference>
<accession>A0A9N8ZXH6</accession>
<gene>
    <name evidence="2" type="ORF">DEBURN_LOCUS5207</name>
</gene>
<dbReference type="SUPFAM" id="SSF56112">
    <property type="entry name" value="Protein kinase-like (PK-like)"/>
    <property type="match status" value="2"/>
</dbReference>
<dbReference type="InterPro" id="IPR001245">
    <property type="entry name" value="Ser-Thr/Tyr_kinase_cat_dom"/>
</dbReference>
<dbReference type="EMBL" id="CAJVPK010000448">
    <property type="protein sequence ID" value="CAG8511638.1"/>
    <property type="molecule type" value="Genomic_DNA"/>
</dbReference>
<dbReference type="OrthoDB" id="10261027at2759"/>
<protein>
    <submittedName>
        <fullName evidence="2">11849_t:CDS:1</fullName>
    </submittedName>
</protein>
<dbReference type="GO" id="GO:0005524">
    <property type="term" value="F:ATP binding"/>
    <property type="evidence" value="ECO:0007669"/>
    <property type="project" value="InterPro"/>
</dbReference>
<dbReference type="PANTHER" id="PTHR23257">
    <property type="entry name" value="SERINE-THREONINE PROTEIN KINASE"/>
    <property type="match status" value="1"/>
</dbReference>
<reference evidence="2" key="1">
    <citation type="submission" date="2021-06" db="EMBL/GenBank/DDBJ databases">
        <authorList>
            <person name="Kallberg Y."/>
            <person name="Tangrot J."/>
            <person name="Rosling A."/>
        </authorList>
    </citation>
    <scope>NUCLEOTIDE SEQUENCE</scope>
    <source>
        <strain evidence="2">AZ414A</strain>
    </source>
</reference>
<dbReference type="AlphaFoldDB" id="A0A9N8ZXH6"/>
<dbReference type="InterPro" id="IPR011009">
    <property type="entry name" value="Kinase-like_dom_sf"/>
</dbReference>
<evidence type="ECO:0000313" key="2">
    <source>
        <dbReference type="EMBL" id="CAG8511638.1"/>
    </source>
</evidence>
<dbReference type="GO" id="GO:0004672">
    <property type="term" value="F:protein kinase activity"/>
    <property type="evidence" value="ECO:0007669"/>
    <property type="project" value="InterPro"/>
</dbReference>